<name>A0A5B6WRD5_9ROSI</name>
<keyword evidence="1" id="KW-0479">Metal-binding</keyword>
<dbReference type="SUPFAM" id="SSF57756">
    <property type="entry name" value="Retrovirus zinc finger-like domains"/>
    <property type="match status" value="1"/>
</dbReference>
<feature type="compositionally biased region" description="Basic and acidic residues" evidence="2">
    <location>
        <begin position="410"/>
        <end position="426"/>
    </location>
</feature>
<dbReference type="EMBL" id="SMMG02000002">
    <property type="protein sequence ID" value="KAA3483856.1"/>
    <property type="molecule type" value="Genomic_DNA"/>
</dbReference>
<feature type="compositionally biased region" description="Polar residues" evidence="2">
    <location>
        <begin position="306"/>
        <end position="322"/>
    </location>
</feature>
<feature type="region of interest" description="Disordered" evidence="2">
    <location>
        <begin position="472"/>
        <end position="550"/>
    </location>
</feature>
<protein>
    <submittedName>
        <fullName evidence="4">Zinc finger, CCHC-type</fullName>
    </submittedName>
</protein>
<accession>A0A5B6WRD5</accession>
<dbReference type="InterPro" id="IPR025558">
    <property type="entry name" value="DUF4283"/>
</dbReference>
<dbReference type="Proteomes" id="UP000325315">
    <property type="component" value="Unassembled WGS sequence"/>
</dbReference>
<feature type="region of interest" description="Disordered" evidence="2">
    <location>
        <begin position="297"/>
        <end position="360"/>
    </location>
</feature>
<feature type="region of interest" description="Disordered" evidence="2">
    <location>
        <begin position="372"/>
        <end position="429"/>
    </location>
</feature>
<dbReference type="OrthoDB" id="1002431at2759"/>
<organism evidence="4 5">
    <name type="scientific">Gossypium australe</name>
    <dbReference type="NCBI Taxonomy" id="47621"/>
    <lineage>
        <taxon>Eukaryota</taxon>
        <taxon>Viridiplantae</taxon>
        <taxon>Streptophyta</taxon>
        <taxon>Embryophyta</taxon>
        <taxon>Tracheophyta</taxon>
        <taxon>Spermatophyta</taxon>
        <taxon>Magnoliopsida</taxon>
        <taxon>eudicotyledons</taxon>
        <taxon>Gunneridae</taxon>
        <taxon>Pentapetalae</taxon>
        <taxon>rosids</taxon>
        <taxon>malvids</taxon>
        <taxon>Malvales</taxon>
        <taxon>Malvaceae</taxon>
        <taxon>Malvoideae</taxon>
        <taxon>Gossypium</taxon>
    </lineage>
</organism>
<evidence type="ECO:0000259" key="3">
    <source>
        <dbReference type="PROSITE" id="PS50158"/>
    </source>
</evidence>
<comment type="caution">
    <text evidence="4">The sequence shown here is derived from an EMBL/GenBank/DDBJ whole genome shotgun (WGS) entry which is preliminary data.</text>
</comment>
<gene>
    <name evidence="4" type="ORF">EPI10_005991</name>
</gene>
<evidence type="ECO:0000256" key="1">
    <source>
        <dbReference type="PROSITE-ProRule" id="PRU00047"/>
    </source>
</evidence>
<keyword evidence="1" id="KW-0862">Zinc</keyword>
<dbReference type="GO" id="GO:0008270">
    <property type="term" value="F:zinc ion binding"/>
    <property type="evidence" value="ECO:0007669"/>
    <property type="project" value="UniProtKB-KW"/>
</dbReference>
<sequence length="550" mass="61466">MALEPPDRPIDEGGMTREEPSDADGPSIPTAATQQKPTTIKPPLPTAESAWPCSFRETLVGATPQPARAFPRGTDLLACNLMKVIHPEDDPSQAEILMDPKLYEELCRPWRETLIVRLLDKKVGYQMLTRRLLTLWKPKGTISFIDVGNEFYVVKFAQREDYSTVVTGGPWIVHDSYLMVRPWRAGFRPEEDTINTTLVWIRILGLPLEMFDEDALKVIGSAVGRPVKIDNHSAQTSRGKFARVCVEMSLDKPRKSRVRVLGKLFTIQYESLNTICYTCGRLGHLSDRCPKWAEETTSIEEQPEENISTHTTTVNETQNVGQKTGNGTKPPNTNPNPGHYGSWVTVEKKKRPPKQPGMIFGKSEVSAKLEHTKQTNNGNGKRAGNPEGTTSKKTRTEGKKLPQRTASKVIQEEPRKENTKPKDNIKNHQNSDSLQISFNAAQPKMQHQQEDNRDGLTTVNCTRAYPLVGLQTPLNLTKGPQPKPPDPLSLGQPPHLNTTMDMDESQNQREPPTILMVTDQAAKNGEATEMSMDEDNLMHASDTTPSKRRA</sequence>
<evidence type="ECO:0000313" key="4">
    <source>
        <dbReference type="EMBL" id="KAA3483856.1"/>
    </source>
</evidence>
<proteinExistence type="predicted"/>
<feature type="region of interest" description="Disordered" evidence="2">
    <location>
        <begin position="1"/>
        <end position="47"/>
    </location>
</feature>
<dbReference type="SMART" id="SM00343">
    <property type="entry name" value="ZnF_C2HC"/>
    <property type="match status" value="1"/>
</dbReference>
<dbReference type="InterPro" id="IPR036875">
    <property type="entry name" value="Znf_CCHC_sf"/>
</dbReference>
<dbReference type="PROSITE" id="PS50158">
    <property type="entry name" value="ZF_CCHC"/>
    <property type="match status" value="1"/>
</dbReference>
<evidence type="ECO:0000256" key="2">
    <source>
        <dbReference type="SAM" id="MobiDB-lite"/>
    </source>
</evidence>
<keyword evidence="5" id="KW-1185">Reference proteome</keyword>
<feature type="domain" description="CCHC-type" evidence="3">
    <location>
        <begin position="276"/>
        <end position="291"/>
    </location>
</feature>
<feature type="compositionally biased region" description="Basic and acidic residues" evidence="2">
    <location>
        <begin position="1"/>
        <end position="20"/>
    </location>
</feature>
<dbReference type="Pfam" id="PF00098">
    <property type="entry name" value="zf-CCHC"/>
    <property type="match status" value="1"/>
</dbReference>
<evidence type="ECO:0000313" key="5">
    <source>
        <dbReference type="Proteomes" id="UP000325315"/>
    </source>
</evidence>
<dbReference type="InterPro" id="IPR040256">
    <property type="entry name" value="At4g02000-like"/>
</dbReference>
<dbReference type="GO" id="GO:0003676">
    <property type="term" value="F:nucleic acid binding"/>
    <property type="evidence" value="ECO:0007669"/>
    <property type="project" value="InterPro"/>
</dbReference>
<dbReference type="Pfam" id="PF14111">
    <property type="entry name" value="DUF4283"/>
    <property type="match status" value="1"/>
</dbReference>
<feature type="compositionally biased region" description="Low complexity" evidence="2">
    <location>
        <begin position="323"/>
        <end position="338"/>
    </location>
</feature>
<keyword evidence="1" id="KW-0863">Zinc-finger</keyword>
<dbReference type="PANTHER" id="PTHR31286:SF99">
    <property type="entry name" value="DUF4283 DOMAIN-CONTAINING PROTEIN"/>
    <property type="match status" value="1"/>
</dbReference>
<dbReference type="PANTHER" id="PTHR31286">
    <property type="entry name" value="GLYCINE-RICH CELL WALL STRUCTURAL PROTEIN 1.8-LIKE"/>
    <property type="match status" value="1"/>
</dbReference>
<reference evidence="4" key="1">
    <citation type="submission" date="2019-08" db="EMBL/GenBank/DDBJ databases">
        <authorList>
            <person name="Liu F."/>
        </authorList>
    </citation>
    <scope>NUCLEOTIDE SEQUENCE [LARGE SCALE GENOMIC DNA]</scope>
    <source>
        <strain evidence="4">PA1801</strain>
        <tissue evidence="4">Leaf</tissue>
    </source>
</reference>
<dbReference type="InterPro" id="IPR001878">
    <property type="entry name" value="Znf_CCHC"/>
</dbReference>
<dbReference type="AlphaFoldDB" id="A0A5B6WRD5"/>